<gene>
    <name evidence="2" type="ORF">ARMGADRAFT_1079345</name>
</gene>
<name>A0A2H3DF53_ARMGA</name>
<proteinExistence type="predicted"/>
<evidence type="ECO:0000313" key="3">
    <source>
        <dbReference type="Proteomes" id="UP000217790"/>
    </source>
</evidence>
<dbReference type="Proteomes" id="UP000217790">
    <property type="component" value="Unassembled WGS sequence"/>
</dbReference>
<dbReference type="InParanoid" id="A0A2H3DF53"/>
<feature type="compositionally biased region" description="Basic residues" evidence="1">
    <location>
        <begin position="34"/>
        <end position="44"/>
    </location>
</feature>
<feature type="compositionally biased region" description="Polar residues" evidence="1">
    <location>
        <begin position="158"/>
        <end position="171"/>
    </location>
</feature>
<feature type="compositionally biased region" description="Low complexity" evidence="1">
    <location>
        <begin position="172"/>
        <end position="182"/>
    </location>
</feature>
<dbReference type="AlphaFoldDB" id="A0A2H3DF53"/>
<reference evidence="3" key="1">
    <citation type="journal article" date="2017" name="Nat. Ecol. Evol.">
        <title>Genome expansion and lineage-specific genetic innovations in the forest pathogenic fungi Armillaria.</title>
        <authorList>
            <person name="Sipos G."/>
            <person name="Prasanna A.N."/>
            <person name="Walter M.C."/>
            <person name="O'Connor E."/>
            <person name="Balint B."/>
            <person name="Krizsan K."/>
            <person name="Kiss B."/>
            <person name="Hess J."/>
            <person name="Varga T."/>
            <person name="Slot J."/>
            <person name="Riley R."/>
            <person name="Boka B."/>
            <person name="Rigling D."/>
            <person name="Barry K."/>
            <person name="Lee J."/>
            <person name="Mihaltcheva S."/>
            <person name="LaButti K."/>
            <person name="Lipzen A."/>
            <person name="Waldron R."/>
            <person name="Moloney N.M."/>
            <person name="Sperisen C."/>
            <person name="Kredics L."/>
            <person name="Vagvoelgyi C."/>
            <person name="Patrignani A."/>
            <person name="Fitzpatrick D."/>
            <person name="Nagy I."/>
            <person name="Doyle S."/>
            <person name="Anderson J.B."/>
            <person name="Grigoriev I.V."/>
            <person name="Gueldener U."/>
            <person name="Muensterkoetter M."/>
            <person name="Nagy L.G."/>
        </authorList>
    </citation>
    <scope>NUCLEOTIDE SEQUENCE [LARGE SCALE GENOMIC DNA]</scope>
    <source>
        <strain evidence="3">Ar21-2</strain>
    </source>
</reference>
<evidence type="ECO:0000313" key="2">
    <source>
        <dbReference type="EMBL" id="PBK93849.1"/>
    </source>
</evidence>
<feature type="region of interest" description="Disordered" evidence="1">
    <location>
        <begin position="1"/>
        <end position="76"/>
    </location>
</feature>
<keyword evidence="3" id="KW-1185">Reference proteome</keyword>
<organism evidence="2 3">
    <name type="scientific">Armillaria gallica</name>
    <name type="common">Bulbous honey fungus</name>
    <name type="synonym">Armillaria bulbosa</name>
    <dbReference type="NCBI Taxonomy" id="47427"/>
    <lineage>
        <taxon>Eukaryota</taxon>
        <taxon>Fungi</taxon>
        <taxon>Dikarya</taxon>
        <taxon>Basidiomycota</taxon>
        <taxon>Agaricomycotina</taxon>
        <taxon>Agaricomycetes</taxon>
        <taxon>Agaricomycetidae</taxon>
        <taxon>Agaricales</taxon>
        <taxon>Marasmiineae</taxon>
        <taxon>Physalacriaceae</taxon>
        <taxon>Armillaria</taxon>
    </lineage>
</organism>
<dbReference type="EMBL" id="KZ293655">
    <property type="protein sequence ID" value="PBK93849.1"/>
    <property type="molecule type" value="Genomic_DNA"/>
</dbReference>
<accession>A0A2H3DF53</accession>
<evidence type="ECO:0000256" key="1">
    <source>
        <dbReference type="SAM" id="MobiDB-lite"/>
    </source>
</evidence>
<protein>
    <submittedName>
        <fullName evidence="2">Uncharacterized protein</fullName>
    </submittedName>
</protein>
<feature type="compositionally biased region" description="Basic and acidic residues" evidence="1">
    <location>
        <begin position="144"/>
        <end position="157"/>
    </location>
</feature>
<sequence length="224" mass="24490">MLLQEKLIQECMGSEEESNKQPGIQRGMSSGRGNGKRRRGRKSKNATAGSPKKAEDSATKAETATPGRRGHDTATMRKMILFVSALKCGHARHSGDPTHFPWYSQQPTSDVGRGDPRRRSKTVSSEDLEKPGETMKNIVLSPSHPREGERMSADSHKTTSGYSNKNLYLTHSKSPPSSWASSELAARSSKDTPNNLKRAKKDTIQGARDSRIKDGLLEATGSKS</sequence>
<feature type="region of interest" description="Disordered" evidence="1">
    <location>
        <begin position="90"/>
        <end position="224"/>
    </location>
</feature>